<dbReference type="PANTHER" id="PTHR11475:SF114">
    <property type="entry name" value="PEROXIDASE-LIKE PROTEIN"/>
    <property type="match status" value="1"/>
</dbReference>
<protein>
    <recommendedName>
        <fullName evidence="3">C2H2-type domain-containing protein</fullName>
    </recommendedName>
</protein>
<gene>
    <name evidence="4" type="ORF">OUZ56_022210</name>
</gene>
<dbReference type="PROSITE" id="PS50292">
    <property type="entry name" value="PEROXIDASE_3"/>
    <property type="match status" value="1"/>
</dbReference>
<evidence type="ECO:0000313" key="5">
    <source>
        <dbReference type="Proteomes" id="UP001234178"/>
    </source>
</evidence>
<keyword evidence="2" id="KW-0479">Metal-binding</keyword>
<dbReference type="PROSITE" id="PS00028">
    <property type="entry name" value="ZINC_FINGER_C2H2_1"/>
    <property type="match status" value="1"/>
</dbReference>
<dbReference type="Pfam" id="PF03098">
    <property type="entry name" value="An_peroxidase"/>
    <property type="match status" value="1"/>
</dbReference>
<dbReference type="InterPro" id="IPR013087">
    <property type="entry name" value="Znf_C2H2_type"/>
</dbReference>
<reference evidence="4 5" key="1">
    <citation type="journal article" date="2023" name="Nucleic Acids Res.">
        <title>The hologenome of Daphnia magna reveals possible DNA methylation and microbiome-mediated evolution of the host genome.</title>
        <authorList>
            <person name="Chaturvedi A."/>
            <person name="Li X."/>
            <person name="Dhandapani V."/>
            <person name="Marshall H."/>
            <person name="Kissane S."/>
            <person name="Cuenca-Cambronero M."/>
            <person name="Asole G."/>
            <person name="Calvet F."/>
            <person name="Ruiz-Romero M."/>
            <person name="Marangio P."/>
            <person name="Guigo R."/>
            <person name="Rago D."/>
            <person name="Mirbahai L."/>
            <person name="Eastwood N."/>
            <person name="Colbourne J.K."/>
            <person name="Zhou J."/>
            <person name="Mallon E."/>
            <person name="Orsini L."/>
        </authorList>
    </citation>
    <scope>NUCLEOTIDE SEQUENCE [LARGE SCALE GENOMIC DNA]</scope>
    <source>
        <strain evidence="4">LRV0_1</strain>
    </source>
</reference>
<dbReference type="Proteomes" id="UP001234178">
    <property type="component" value="Unassembled WGS sequence"/>
</dbReference>
<keyword evidence="1" id="KW-0560">Oxidoreductase</keyword>
<keyword evidence="5" id="KW-1185">Reference proteome</keyword>
<evidence type="ECO:0000259" key="3">
    <source>
        <dbReference type="PROSITE" id="PS50157"/>
    </source>
</evidence>
<sequence length="513" mass="57453">MDFVFAESYSSEAWTQPAIESEILKRIRQICDEIRVLQERKLNLSCTALQPVGILAQWLFKKYNISGNNLMGDTISSVWQGISEEARLQLYCKSLRQTEKVKQQASQIEIDAEKLRVESKCLTEKLPPREKDKSVCQYFQGDIIEGQKMEYFCMEAGCGKSFKTRGSFYKHRSRNHPWMMMPSVSVAAITIASPVVLPAVVSSVSVPLPVFPSEPVIPLKCGSVSLPTGKPRIGLYKRPVPKDIVDSVPVKVFKIPLMQPKGTSFNGFPSDAHYRANEAYRTKTGRDRPNGRNVTLVCDCPDMRPAVLNVVTHEANHILNRGADYFWCSRKAIKKIGQSVNDLSSKQNLLLHRKQFLPPNDLHPQCLPIELYEGDPNFIASGDTCMSFTRSKVDVDLSCTFGQAEQLNSNTHYLDGSQIYGSDATILNDLRTGIDGLLKSSDVGGSQLFPIIPGCENVINHELAICFQAGDVSEIERHFFNRPTDPTDDKFGEIPIKLYHTVHLFPLPVLVVL</sequence>
<feature type="domain" description="C2H2-type" evidence="3">
    <location>
        <begin position="151"/>
        <end position="176"/>
    </location>
</feature>
<evidence type="ECO:0000256" key="2">
    <source>
        <dbReference type="PROSITE-ProRule" id="PRU00042"/>
    </source>
</evidence>
<evidence type="ECO:0000313" key="4">
    <source>
        <dbReference type="EMBL" id="KAK4029204.1"/>
    </source>
</evidence>
<comment type="caution">
    <text evidence="4">The sequence shown here is derived from an EMBL/GenBank/DDBJ whole genome shotgun (WGS) entry which is preliminary data.</text>
</comment>
<dbReference type="SMART" id="SM00355">
    <property type="entry name" value="ZnF_C2H2"/>
    <property type="match status" value="1"/>
</dbReference>
<evidence type="ECO:0000256" key="1">
    <source>
        <dbReference type="ARBA" id="ARBA00022559"/>
    </source>
</evidence>
<keyword evidence="2" id="KW-0862">Zinc</keyword>
<accession>A0ABR0AVY7</accession>
<dbReference type="PANTHER" id="PTHR11475">
    <property type="entry name" value="OXIDASE/PEROXIDASE"/>
    <property type="match status" value="1"/>
</dbReference>
<dbReference type="InterPro" id="IPR010255">
    <property type="entry name" value="Haem_peroxidase_sf"/>
</dbReference>
<keyword evidence="1" id="KW-0575">Peroxidase</keyword>
<organism evidence="4 5">
    <name type="scientific">Daphnia magna</name>
    <dbReference type="NCBI Taxonomy" id="35525"/>
    <lineage>
        <taxon>Eukaryota</taxon>
        <taxon>Metazoa</taxon>
        <taxon>Ecdysozoa</taxon>
        <taxon>Arthropoda</taxon>
        <taxon>Crustacea</taxon>
        <taxon>Branchiopoda</taxon>
        <taxon>Diplostraca</taxon>
        <taxon>Cladocera</taxon>
        <taxon>Anomopoda</taxon>
        <taxon>Daphniidae</taxon>
        <taxon>Daphnia</taxon>
    </lineage>
</organism>
<dbReference type="EMBL" id="JAOYFB010000039">
    <property type="protein sequence ID" value="KAK4029204.1"/>
    <property type="molecule type" value="Genomic_DNA"/>
</dbReference>
<keyword evidence="2" id="KW-0863">Zinc-finger</keyword>
<dbReference type="PROSITE" id="PS50157">
    <property type="entry name" value="ZINC_FINGER_C2H2_2"/>
    <property type="match status" value="1"/>
</dbReference>
<dbReference type="InterPro" id="IPR019791">
    <property type="entry name" value="Haem_peroxidase_animal"/>
</dbReference>
<proteinExistence type="predicted"/>
<dbReference type="Gene3D" id="1.10.640.10">
    <property type="entry name" value="Haem peroxidase domain superfamily, animal type"/>
    <property type="match status" value="1"/>
</dbReference>
<name>A0ABR0AVY7_9CRUS</name>
<dbReference type="SUPFAM" id="SSF48113">
    <property type="entry name" value="Heme-dependent peroxidases"/>
    <property type="match status" value="1"/>
</dbReference>
<dbReference type="InterPro" id="IPR037120">
    <property type="entry name" value="Haem_peroxidase_sf_animal"/>
</dbReference>